<evidence type="ECO:0008006" key="4">
    <source>
        <dbReference type="Google" id="ProtNLM"/>
    </source>
</evidence>
<reference evidence="1 2" key="1">
    <citation type="journal article" date="2010" name="Nature">
        <title>Genome sequencing and analysis of the model grass Brachypodium distachyon.</title>
        <authorList>
            <consortium name="International Brachypodium Initiative"/>
        </authorList>
    </citation>
    <scope>NUCLEOTIDE SEQUENCE [LARGE SCALE GENOMIC DNA]</scope>
    <source>
        <strain evidence="1 2">Bd21</strain>
    </source>
</reference>
<keyword evidence="3" id="KW-1185">Reference proteome</keyword>
<evidence type="ECO:0000313" key="1">
    <source>
        <dbReference type="EMBL" id="PNT68802.1"/>
    </source>
</evidence>
<evidence type="ECO:0000313" key="2">
    <source>
        <dbReference type="EnsemblPlants" id="PNT68802"/>
    </source>
</evidence>
<sequence length="126" mass="14453">SPFWKGLLRARQFFLPHVSFIANCGLAVKFWKDRWLGHAPLKDQFPSLYRIALIRQATIAEVMTSVPPNIAFRRNIVGARAIVWEELCVKLASVQLIDQPDSFSWALLSLGLYSVKSFYHYLINSD</sequence>
<dbReference type="PANTHER" id="PTHR36617:SF5">
    <property type="entry name" value="OS05G0421675 PROTEIN"/>
    <property type="match status" value="1"/>
</dbReference>
<accession>A0A2K2D3E8</accession>
<reference evidence="2" key="3">
    <citation type="submission" date="2018-08" db="UniProtKB">
        <authorList>
            <consortium name="EnsemblPlants"/>
        </authorList>
    </citation>
    <scope>IDENTIFICATION</scope>
    <source>
        <strain evidence="2">cv. Bd21</strain>
    </source>
</reference>
<dbReference type="EMBL" id="CM000882">
    <property type="protein sequence ID" value="PNT68802.1"/>
    <property type="molecule type" value="Genomic_DNA"/>
</dbReference>
<protein>
    <recommendedName>
        <fullName evidence="4">Reverse transcriptase zinc-binding domain-containing protein</fullName>
    </recommendedName>
</protein>
<dbReference type="InParanoid" id="A0A2K2D3E8"/>
<name>A0A2K2D3E8_BRADI</name>
<dbReference type="PANTHER" id="PTHR36617">
    <property type="entry name" value="PROTEIN, PUTATIVE-RELATED"/>
    <property type="match status" value="1"/>
</dbReference>
<evidence type="ECO:0000313" key="3">
    <source>
        <dbReference type="Proteomes" id="UP000008810"/>
    </source>
</evidence>
<organism evidence="1">
    <name type="scientific">Brachypodium distachyon</name>
    <name type="common">Purple false brome</name>
    <name type="synonym">Trachynia distachya</name>
    <dbReference type="NCBI Taxonomy" id="15368"/>
    <lineage>
        <taxon>Eukaryota</taxon>
        <taxon>Viridiplantae</taxon>
        <taxon>Streptophyta</taxon>
        <taxon>Embryophyta</taxon>
        <taxon>Tracheophyta</taxon>
        <taxon>Spermatophyta</taxon>
        <taxon>Magnoliopsida</taxon>
        <taxon>Liliopsida</taxon>
        <taxon>Poales</taxon>
        <taxon>Poaceae</taxon>
        <taxon>BOP clade</taxon>
        <taxon>Pooideae</taxon>
        <taxon>Stipodae</taxon>
        <taxon>Brachypodieae</taxon>
        <taxon>Brachypodium</taxon>
    </lineage>
</organism>
<feature type="non-terminal residue" evidence="1">
    <location>
        <position position="1"/>
    </location>
</feature>
<proteinExistence type="predicted"/>
<dbReference type="OrthoDB" id="1210636at2759"/>
<dbReference type="AlphaFoldDB" id="A0A2K2D3E8"/>
<dbReference type="Proteomes" id="UP000008810">
    <property type="component" value="Chromosome 3"/>
</dbReference>
<reference evidence="1" key="2">
    <citation type="submission" date="2017-06" db="EMBL/GenBank/DDBJ databases">
        <title>WGS assembly of Brachypodium distachyon.</title>
        <authorList>
            <consortium name="The International Brachypodium Initiative"/>
            <person name="Lucas S."/>
            <person name="Harmon-Smith M."/>
            <person name="Lail K."/>
            <person name="Tice H."/>
            <person name="Grimwood J."/>
            <person name="Bruce D."/>
            <person name="Barry K."/>
            <person name="Shu S."/>
            <person name="Lindquist E."/>
            <person name="Wang M."/>
            <person name="Pitluck S."/>
            <person name="Vogel J.P."/>
            <person name="Garvin D.F."/>
            <person name="Mockler T.C."/>
            <person name="Schmutz J."/>
            <person name="Rokhsar D."/>
            <person name="Bevan M.W."/>
        </authorList>
    </citation>
    <scope>NUCLEOTIDE SEQUENCE</scope>
    <source>
        <strain evidence="1">Bd21</strain>
    </source>
</reference>
<gene>
    <name evidence="1" type="ORF">BRADI_3g45376v3</name>
</gene>
<dbReference type="Gramene" id="PNT68802">
    <property type="protein sequence ID" value="PNT68802"/>
    <property type="gene ID" value="BRADI_3g45376v3"/>
</dbReference>
<dbReference type="EnsemblPlants" id="PNT68802">
    <property type="protein sequence ID" value="PNT68802"/>
    <property type="gene ID" value="BRADI_3g45376v3"/>
</dbReference>